<dbReference type="Pfam" id="PF17854">
    <property type="entry name" value="FtsK_alpha"/>
    <property type="match status" value="1"/>
</dbReference>
<dbReference type="InterPro" id="IPR036390">
    <property type="entry name" value="WH_DNA-bd_sf"/>
</dbReference>
<dbReference type="SUPFAM" id="SSF46785">
    <property type="entry name" value="Winged helix' DNA-binding domain"/>
    <property type="match status" value="1"/>
</dbReference>
<keyword evidence="5" id="KW-0159">Chromosome partition</keyword>
<evidence type="ECO:0000256" key="11">
    <source>
        <dbReference type="SAM" id="Phobius"/>
    </source>
</evidence>
<keyword evidence="11" id="KW-1133">Transmembrane helix</keyword>
<dbReference type="Pfam" id="PF09397">
    <property type="entry name" value="FtsK_gamma"/>
    <property type="match status" value="1"/>
</dbReference>
<dbReference type="SUPFAM" id="SSF52540">
    <property type="entry name" value="P-loop containing nucleoside triphosphate hydrolases"/>
    <property type="match status" value="1"/>
</dbReference>
<dbReference type="InterPro" id="IPR002543">
    <property type="entry name" value="FtsK_dom"/>
</dbReference>
<comment type="similarity">
    <text evidence="2">Belongs to the FtsK/SpoIIIE/SftA family.</text>
</comment>
<evidence type="ECO:0000256" key="5">
    <source>
        <dbReference type="ARBA" id="ARBA00022829"/>
    </source>
</evidence>
<sequence>MAYKKTTPRKTTTTKRRPTKTTARKKKQSNDTLAWFIQRLPQFSGLIAVILSLLAIVKVGLVGKLVANLVRLIVGGSYQFLLVVLLIPFLVVMAYGTWPPRIKGHHYIGFVVFYIGIILMGSILLFNKMNLHSEYVTTIQSLINQDLNNHAVTTPVGGGIIGAVLYQYTYLAMGNFGSWLIAIIFILVGLVVMFKLPLRSVFDNFFTLAEGAGDLVQTQATNAHEKMTESINTFRSNQKERQQEAMKDFFNEDPFGNEQQKAQKPTIEATSSGKVNFKTKSTLPDKQQDDQEASATKFDFVLPEIVAPESQSEKQATMAVDPNLLNAKESSWQQAPAQSQAADDVPFDTVPPTSFDSKRVIQSADRVEPVVYGQDLPEDDFVPEQDFMAESDLASTQQGQTTSSHSHVDMLHEPAQKLTTATKPHQEERHVTPSTQTEPTADVDASGLGTVIDDKDYRLPTTDLLQHIGSTDQSKERDALSEKARILHETLQSFKINATVEKVVLGPTVTQYEIKPAVGVKVSKIQNLADDLALALAAKSLRIEAPIPGKNVVGIEVANDQQATVGFRDMVEEAGIDTDKPLVVPIGRGVTSGVVKVDLTKMPHLLIAGSTGSGKSVAINGILASLLLQAKPSQVRLMLVDPKKVELSVYNDIPHLITPVVSDPKKAALGLKKVVAEMDRRFKLLAQEGVRNIDGYNRLVTKRDEATKGVVSQKMPYLVVIIDELADLMMTSSVSGDVENAIVRIAQLGRAAGIHMIVATQRPSVDIITGLIKANVPSRMAFAVSSGVDSRTILDGNGAEKLLGRGDMLFAPIGSNGPQRVQGAFISDEDVESLTDFIKQQGSAQYDESMAVSDAEVQALEGGHSSGDDDLDEKWDDVLEFILRADGASTSSIQRHFGMGYNRAGRIIDSLEDRGLIGPANGSKPRELKFTAEMMDRFKRSSQ</sequence>
<feature type="binding site" evidence="9">
    <location>
        <begin position="609"/>
        <end position="616"/>
    </location>
    <ligand>
        <name>ATP</name>
        <dbReference type="ChEBI" id="CHEBI:30616"/>
    </ligand>
</feature>
<evidence type="ECO:0000256" key="1">
    <source>
        <dbReference type="ARBA" id="ARBA00004141"/>
    </source>
</evidence>
<dbReference type="Gene3D" id="3.40.50.300">
    <property type="entry name" value="P-loop containing nucleotide triphosphate hydrolases"/>
    <property type="match status" value="1"/>
</dbReference>
<accession>A0ABW1RTE5</accession>
<dbReference type="InterPro" id="IPR003593">
    <property type="entry name" value="AAA+_ATPase"/>
</dbReference>
<dbReference type="Proteomes" id="UP001596158">
    <property type="component" value="Unassembled WGS sequence"/>
</dbReference>
<evidence type="ECO:0000256" key="10">
    <source>
        <dbReference type="SAM" id="MobiDB-lite"/>
    </source>
</evidence>
<comment type="subcellular location">
    <subcellularLocation>
        <location evidence="1">Membrane</location>
        <topology evidence="1">Multi-pass membrane protein</topology>
    </subcellularLocation>
</comment>
<feature type="transmembrane region" description="Helical" evidence="11">
    <location>
        <begin position="147"/>
        <end position="170"/>
    </location>
</feature>
<evidence type="ECO:0000256" key="7">
    <source>
        <dbReference type="ARBA" id="ARBA00023125"/>
    </source>
</evidence>
<dbReference type="InterPro" id="IPR036388">
    <property type="entry name" value="WH-like_DNA-bd_sf"/>
</dbReference>
<feature type="region of interest" description="Disordered" evidence="10">
    <location>
        <begin position="1"/>
        <end position="26"/>
    </location>
</feature>
<keyword evidence="4 9" id="KW-0547">Nucleotide-binding</keyword>
<dbReference type="Gene3D" id="3.30.980.40">
    <property type="match status" value="1"/>
</dbReference>
<keyword evidence="11" id="KW-0472">Membrane</keyword>
<keyword evidence="6 9" id="KW-0067">ATP-binding</keyword>
<evidence type="ECO:0000256" key="9">
    <source>
        <dbReference type="PROSITE-ProRule" id="PRU00289"/>
    </source>
</evidence>
<dbReference type="Gene3D" id="1.10.10.10">
    <property type="entry name" value="Winged helix-like DNA-binding domain superfamily/Winged helix DNA-binding domain"/>
    <property type="match status" value="1"/>
</dbReference>
<protein>
    <recommendedName>
        <fullName evidence="3">DNA translocase FtsK</fullName>
    </recommendedName>
</protein>
<feature type="region of interest" description="Disordered" evidence="10">
    <location>
        <begin position="252"/>
        <end position="294"/>
    </location>
</feature>
<organism evidence="13 14">
    <name type="scientific">Weissella sagaensis</name>
    <dbReference type="NCBI Taxonomy" id="2559928"/>
    <lineage>
        <taxon>Bacteria</taxon>
        <taxon>Bacillati</taxon>
        <taxon>Bacillota</taxon>
        <taxon>Bacilli</taxon>
        <taxon>Lactobacillales</taxon>
        <taxon>Lactobacillaceae</taxon>
        <taxon>Weissella</taxon>
    </lineage>
</organism>
<keyword evidence="14" id="KW-1185">Reference proteome</keyword>
<feature type="domain" description="FtsK" evidence="12">
    <location>
        <begin position="592"/>
        <end position="791"/>
    </location>
</feature>
<name>A0ABW1RTE5_9LACO</name>
<feature type="region of interest" description="Disordered" evidence="10">
    <location>
        <begin position="419"/>
        <end position="446"/>
    </location>
</feature>
<dbReference type="RefSeq" id="WP_042494669.1">
    <property type="nucleotide sequence ID" value="NZ_BJDT01000004.1"/>
</dbReference>
<dbReference type="PANTHER" id="PTHR22683:SF41">
    <property type="entry name" value="DNA TRANSLOCASE FTSK"/>
    <property type="match status" value="1"/>
</dbReference>
<evidence type="ECO:0000256" key="4">
    <source>
        <dbReference type="ARBA" id="ARBA00022741"/>
    </source>
</evidence>
<dbReference type="InterPro" id="IPR050206">
    <property type="entry name" value="FtsK/SpoIIIE/SftA"/>
</dbReference>
<evidence type="ECO:0000313" key="13">
    <source>
        <dbReference type="EMBL" id="MFC6178692.1"/>
    </source>
</evidence>
<dbReference type="EMBL" id="JBHSSG010000010">
    <property type="protein sequence ID" value="MFC6178692.1"/>
    <property type="molecule type" value="Genomic_DNA"/>
</dbReference>
<dbReference type="PANTHER" id="PTHR22683">
    <property type="entry name" value="SPORULATION PROTEIN RELATED"/>
    <property type="match status" value="1"/>
</dbReference>
<keyword evidence="7" id="KW-0238">DNA-binding</keyword>
<comment type="caution">
    <text evidence="13">The sequence shown here is derived from an EMBL/GenBank/DDBJ whole genome shotgun (WGS) entry which is preliminary data.</text>
</comment>
<evidence type="ECO:0000256" key="3">
    <source>
        <dbReference type="ARBA" id="ARBA00020887"/>
    </source>
</evidence>
<comment type="subunit">
    <text evidence="8">Homohexamer. Forms a ring that surrounds DNA.</text>
</comment>
<dbReference type="Pfam" id="PF01580">
    <property type="entry name" value="FtsK_SpoIIIE"/>
    <property type="match status" value="1"/>
</dbReference>
<dbReference type="SMART" id="SM00382">
    <property type="entry name" value="AAA"/>
    <property type="match status" value="1"/>
</dbReference>
<dbReference type="PROSITE" id="PS50901">
    <property type="entry name" value="FTSK"/>
    <property type="match status" value="1"/>
</dbReference>
<feature type="transmembrane region" description="Helical" evidence="11">
    <location>
        <begin position="176"/>
        <end position="194"/>
    </location>
</feature>
<proteinExistence type="inferred from homology"/>
<feature type="compositionally biased region" description="Polar residues" evidence="10">
    <location>
        <begin position="257"/>
        <end position="285"/>
    </location>
</feature>
<dbReference type="InterPro" id="IPR018541">
    <property type="entry name" value="Ftsk_gamma"/>
</dbReference>
<feature type="transmembrane region" description="Helical" evidence="11">
    <location>
        <begin position="78"/>
        <end position="98"/>
    </location>
</feature>
<evidence type="ECO:0000313" key="14">
    <source>
        <dbReference type="Proteomes" id="UP001596158"/>
    </source>
</evidence>
<dbReference type="SMART" id="SM00843">
    <property type="entry name" value="Ftsk_gamma"/>
    <property type="match status" value="1"/>
</dbReference>
<reference evidence="14" key="1">
    <citation type="journal article" date="2019" name="Int. J. Syst. Evol. Microbiol.">
        <title>The Global Catalogue of Microorganisms (GCM) 10K type strain sequencing project: providing services to taxonomists for standard genome sequencing and annotation.</title>
        <authorList>
            <consortium name="The Broad Institute Genomics Platform"/>
            <consortium name="The Broad Institute Genome Sequencing Center for Infectious Disease"/>
            <person name="Wu L."/>
            <person name="Ma J."/>
        </authorList>
    </citation>
    <scope>NUCLEOTIDE SEQUENCE [LARGE SCALE GENOMIC DNA]</scope>
    <source>
        <strain evidence="14">CCM 8924</strain>
    </source>
</reference>
<keyword evidence="11" id="KW-0812">Transmembrane</keyword>
<evidence type="ECO:0000259" key="12">
    <source>
        <dbReference type="PROSITE" id="PS50901"/>
    </source>
</evidence>
<dbReference type="InterPro" id="IPR027417">
    <property type="entry name" value="P-loop_NTPase"/>
</dbReference>
<gene>
    <name evidence="13" type="ORF">ACFQGR_04760</name>
</gene>
<feature type="transmembrane region" description="Helical" evidence="11">
    <location>
        <begin position="43"/>
        <end position="66"/>
    </location>
</feature>
<evidence type="ECO:0000256" key="2">
    <source>
        <dbReference type="ARBA" id="ARBA00006474"/>
    </source>
</evidence>
<evidence type="ECO:0000256" key="6">
    <source>
        <dbReference type="ARBA" id="ARBA00022840"/>
    </source>
</evidence>
<evidence type="ECO:0000256" key="8">
    <source>
        <dbReference type="ARBA" id="ARBA00025923"/>
    </source>
</evidence>
<feature type="transmembrane region" description="Helical" evidence="11">
    <location>
        <begin position="104"/>
        <end position="126"/>
    </location>
</feature>
<dbReference type="InterPro" id="IPR041027">
    <property type="entry name" value="FtsK_alpha"/>
</dbReference>